<keyword evidence="3" id="KW-1185">Reference proteome</keyword>
<dbReference type="RefSeq" id="XP_024711166.1">
    <property type="nucleotide sequence ID" value="XM_024848463.1"/>
</dbReference>
<feature type="region of interest" description="Disordered" evidence="1">
    <location>
        <begin position="21"/>
        <end position="44"/>
    </location>
</feature>
<evidence type="ECO:0000313" key="3">
    <source>
        <dbReference type="Proteomes" id="UP000234275"/>
    </source>
</evidence>
<dbReference type="OrthoDB" id="4387771at2759"/>
<gene>
    <name evidence="2" type="ORF">P170DRAFT_433339</name>
</gene>
<evidence type="ECO:0000313" key="2">
    <source>
        <dbReference type="EMBL" id="PLB55864.1"/>
    </source>
</evidence>
<proteinExistence type="predicted"/>
<dbReference type="VEuPathDB" id="FungiDB:P170DRAFT_433339"/>
<sequence length="125" mass="13927">MNALKRKVRSLIDSAMTTASGPKRLLNFDPSTPGRRVWPADNPRKNAEWEIRLDAGEPKQDNPDLVAVNLQINREAKNSGLKRLLKTNGSHHTYATAWVNVKEDPTQQAADKLADDLVDDIEGNN</sequence>
<dbReference type="EMBL" id="MSFO01000001">
    <property type="protein sequence ID" value="PLB55864.1"/>
    <property type="molecule type" value="Genomic_DNA"/>
</dbReference>
<dbReference type="Proteomes" id="UP000234275">
    <property type="component" value="Unassembled WGS sequence"/>
</dbReference>
<protein>
    <submittedName>
        <fullName evidence="2">Uncharacterized protein</fullName>
    </submittedName>
</protein>
<evidence type="ECO:0000256" key="1">
    <source>
        <dbReference type="SAM" id="MobiDB-lite"/>
    </source>
</evidence>
<dbReference type="AlphaFoldDB" id="A0A2I2GSK4"/>
<name>A0A2I2GSK4_9EURO</name>
<accession>A0A2I2GSK4</accession>
<organism evidence="2 3">
    <name type="scientific">Aspergillus steynii IBT 23096</name>
    <dbReference type="NCBI Taxonomy" id="1392250"/>
    <lineage>
        <taxon>Eukaryota</taxon>
        <taxon>Fungi</taxon>
        <taxon>Dikarya</taxon>
        <taxon>Ascomycota</taxon>
        <taxon>Pezizomycotina</taxon>
        <taxon>Eurotiomycetes</taxon>
        <taxon>Eurotiomycetidae</taxon>
        <taxon>Eurotiales</taxon>
        <taxon>Aspergillaceae</taxon>
        <taxon>Aspergillus</taxon>
        <taxon>Aspergillus subgen. Circumdati</taxon>
    </lineage>
</organism>
<reference evidence="2 3" key="1">
    <citation type="submission" date="2016-12" db="EMBL/GenBank/DDBJ databases">
        <title>The genomes of Aspergillus section Nigri reveals drivers in fungal speciation.</title>
        <authorList>
            <consortium name="DOE Joint Genome Institute"/>
            <person name="Vesth T.C."/>
            <person name="Nybo J."/>
            <person name="Theobald S."/>
            <person name="Brandl J."/>
            <person name="Frisvad J.C."/>
            <person name="Nielsen K.F."/>
            <person name="Lyhne E.K."/>
            <person name="Kogle M.E."/>
            <person name="Kuo A."/>
            <person name="Riley R."/>
            <person name="Clum A."/>
            <person name="Nolan M."/>
            <person name="Lipzen A."/>
            <person name="Salamov A."/>
            <person name="Henrissat B."/>
            <person name="Wiebenga A."/>
            <person name="De Vries R.P."/>
            <person name="Grigoriev I.V."/>
            <person name="Mortensen U.H."/>
            <person name="Andersen M.R."/>
            <person name="Baker S.E."/>
        </authorList>
    </citation>
    <scope>NUCLEOTIDE SEQUENCE [LARGE SCALE GENOMIC DNA]</scope>
    <source>
        <strain evidence="2 3">IBT 23096</strain>
    </source>
</reference>
<dbReference type="GeneID" id="36556162"/>
<comment type="caution">
    <text evidence="2">The sequence shown here is derived from an EMBL/GenBank/DDBJ whole genome shotgun (WGS) entry which is preliminary data.</text>
</comment>